<dbReference type="Gene3D" id="3.30.420.10">
    <property type="entry name" value="Ribonuclease H-like superfamily/Ribonuclease H"/>
    <property type="match status" value="1"/>
</dbReference>
<evidence type="ECO:0000256" key="1">
    <source>
        <dbReference type="ARBA" id="ARBA00023172"/>
    </source>
</evidence>
<dbReference type="GO" id="GO:0005829">
    <property type="term" value="C:cytosol"/>
    <property type="evidence" value="ECO:0007669"/>
    <property type="project" value="TreeGrafter"/>
</dbReference>
<dbReference type="GO" id="GO:0006310">
    <property type="term" value="P:DNA recombination"/>
    <property type="evidence" value="ECO:0007669"/>
    <property type="project" value="UniProtKB-KW"/>
</dbReference>
<dbReference type="InterPro" id="IPR053392">
    <property type="entry name" value="Transposase_IS30-like"/>
</dbReference>
<dbReference type="NCBIfam" id="NF033563">
    <property type="entry name" value="transpos_IS30"/>
    <property type="match status" value="1"/>
</dbReference>
<dbReference type="SUPFAM" id="SSF46689">
    <property type="entry name" value="Homeodomain-like"/>
    <property type="match status" value="1"/>
</dbReference>
<sequence length="332" mass="39175">MKRYKHLTLEDRERLHIWKGQGMSLREIGRRLKRDHYTISREIKRNTKYGTEYLPCHAQRRYERITTKQRSKAPLKSPAVYLYVREHLRAPYHWTPGLIAGRLSVETKNPLHISAECIYQYIYAKKNRKERLWKYLVCGRKMRMVKNGRKKRNVGKVPNAVSIAKRSQYIEKRKQVGHWETDDMEGTKSSKAALSVSRERTTRYTKLVKMVNQTKVVKTDAVVESLEMFSEPLLRTITQDNGKENYGHEQTAQQLGTKMYFCHAYTSCEKGGVERAIKDIRRFIPKGTPLTRVSKQKIEYVEWWLNNRPMSCLGYMTPHEKMEQLKTKLAST</sequence>
<dbReference type="Pfam" id="PF13936">
    <property type="entry name" value="HTH_38"/>
    <property type="match status" value="1"/>
</dbReference>
<dbReference type="GO" id="GO:0003676">
    <property type="term" value="F:nucleic acid binding"/>
    <property type="evidence" value="ECO:0007669"/>
    <property type="project" value="InterPro"/>
</dbReference>
<evidence type="ECO:0000313" key="3">
    <source>
        <dbReference type="EMBL" id="PIZ47450.1"/>
    </source>
</evidence>
<dbReference type="InterPro" id="IPR025246">
    <property type="entry name" value="IS30-like_HTH"/>
</dbReference>
<keyword evidence="1" id="KW-0233">DNA recombination</keyword>
<evidence type="ECO:0000259" key="2">
    <source>
        <dbReference type="PROSITE" id="PS50994"/>
    </source>
</evidence>
<dbReference type="Proteomes" id="UP000228920">
    <property type="component" value="Unassembled WGS sequence"/>
</dbReference>
<feature type="domain" description="Integrase catalytic" evidence="2">
    <location>
        <begin position="170"/>
        <end position="326"/>
    </location>
</feature>
<name>A0A2M7TKQ1_UNCKA</name>
<dbReference type="AlphaFoldDB" id="A0A2M7TKQ1"/>
<dbReference type="InterPro" id="IPR012337">
    <property type="entry name" value="RNaseH-like_sf"/>
</dbReference>
<reference evidence="4" key="1">
    <citation type="submission" date="2017-09" db="EMBL/GenBank/DDBJ databases">
        <title>Depth-based differentiation of microbial function through sediment-hosted aquifers and enrichment of novel symbionts in the deep terrestrial subsurface.</title>
        <authorList>
            <person name="Probst A.J."/>
            <person name="Ladd B."/>
            <person name="Jarett J.K."/>
            <person name="Geller-Mcgrath D.E."/>
            <person name="Sieber C.M.K."/>
            <person name="Emerson J.B."/>
            <person name="Anantharaman K."/>
            <person name="Thomas B.C."/>
            <person name="Malmstrom R."/>
            <person name="Stieglmeier M."/>
            <person name="Klingl A."/>
            <person name="Woyke T."/>
            <person name="Ryan C.M."/>
            <person name="Banfield J.F."/>
        </authorList>
    </citation>
    <scope>NUCLEOTIDE SEQUENCE [LARGE SCALE GENOMIC DNA]</scope>
</reference>
<dbReference type="InterPro" id="IPR051917">
    <property type="entry name" value="Transposase-Integrase"/>
</dbReference>
<dbReference type="InterPro" id="IPR001584">
    <property type="entry name" value="Integrase_cat-core"/>
</dbReference>
<dbReference type="SUPFAM" id="SSF53098">
    <property type="entry name" value="Ribonuclease H-like"/>
    <property type="match status" value="1"/>
</dbReference>
<dbReference type="PROSITE" id="PS50994">
    <property type="entry name" value="INTEGRASE"/>
    <property type="match status" value="1"/>
</dbReference>
<dbReference type="Gene3D" id="1.10.10.60">
    <property type="entry name" value="Homeodomain-like"/>
    <property type="match status" value="1"/>
</dbReference>
<dbReference type="GO" id="GO:0032196">
    <property type="term" value="P:transposition"/>
    <property type="evidence" value="ECO:0007669"/>
    <property type="project" value="TreeGrafter"/>
</dbReference>
<protein>
    <recommendedName>
        <fullName evidence="2">Integrase catalytic domain-containing protein</fullName>
    </recommendedName>
</protein>
<dbReference type="PANTHER" id="PTHR10948:SF23">
    <property type="entry name" value="TRANSPOSASE INSI FOR INSERTION SEQUENCE ELEMENT IS30A-RELATED"/>
    <property type="match status" value="1"/>
</dbReference>
<gene>
    <name evidence="3" type="ORF">COY32_01650</name>
</gene>
<proteinExistence type="predicted"/>
<dbReference type="InterPro" id="IPR036397">
    <property type="entry name" value="RNaseH_sf"/>
</dbReference>
<dbReference type="EMBL" id="PFNL01000047">
    <property type="protein sequence ID" value="PIZ47450.1"/>
    <property type="molecule type" value="Genomic_DNA"/>
</dbReference>
<accession>A0A2M7TKQ1</accession>
<evidence type="ECO:0000313" key="4">
    <source>
        <dbReference type="Proteomes" id="UP000228920"/>
    </source>
</evidence>
<dbReference type="GO" id="GO:0004803">
    <property type="term" value="F:transposase activity"/>
    <property type="evidence" value="ECO:0007669"/>
    <property type="project" value="TreeGrafter"/>
</dbReference>
<comment type="caution">
    <text evidence="3">The sequence shown here is derived from an EMBL/GenBank/DDBJ whole genome shotgun (WGS) entry which is preliminary data.</text>
</comment>
<organism evidence="3 4">
    <name type="scientific">candidate division WWE3 bacterium CG_4_10_14_0_2_um_filter_41_14</name>
    <dbReference type="NCBI Taxonomy" id="1975072"/>
    <lineage>
        <taxon>Bacteria</taxon>
        <taxon>Katanobacteria</taxon>
    </lineage>
</organism>
<dbReference type="PANTHER" id="PTHR10948">
    <property type="entry name" value="TRANSPOSASE"/>
    <property type="match status" value="1"/>
</dbReference>
<dbReference type="InterPro" id="IPR009057">
    <property type="entry name" value="Homeodomain-like_sf"/>
</dbReference>
<dbReference type="GO" id="GO:0015074">
    <property type="term" value="P:DNA integration"/>
    <property type="evidence" value="ECO:0007669"/>
    <property type="project" value="InterPro"/>
</dbReference>